<evidence type="ECO:0000313" key="4">
    <source>
        <dbReference type="Proteomes" id="UP001265700"/>
    </source>
</evidence>
<dbReference type="InterPro" id="IPR001789">
    <property type="entry name" value="Sig_transdc_resp-reg_receiver"/>
</dbReference>
<keyword evidence="1" id="KW-0597">Phosphoprotein</keyword>
<dbReference type="InterPro" id="IPR052893">
    <property type="entry name" value="TCS_response_regulator"/>
</dbReference>
<name>A0ABU1WHY1_9BURK</name>
<feature type="modified residue" description="4-aspartylphosphate" evidence="1">
    <location>
        <position position="60"/>
    </location>
</feature>
<dbReference type="Gene3D" id="3.40.50.2300">
    <property type="match status" value="1"/>
</dbReference>
<reference evidence="3 4" key="1">
    <citation type="submission" date="2023-07" db="EMBL/GenBank/DDBJ databases">
        <title>Sorghum-associated microbial communities from plants grown in Nebraska, USA.</title>
        <authorList>
            <person name="Schachtman D."/>
        </authorList>
    </citation>
    <scope>NUCLEOTIDE SEQUENCE [LARGE SCALE GENOMIC DNA]</scope>
    <source>
        <strain evidence="3 4">4249</strain>
    </source>
</reference>
<keyword evidence="4" id="KW-1185">Reference proteome</keyword>
<evidence type="ECO:0000256" key="1">
    <source>
        <dbReference type="PROSITE-ProRule" id="PRU00169"/>
    </source>
</evidence>
<dbReference type="SUPFAM" id="SSF52172">
    <property type="entry name" value="CheY-like"/>
    <property type="match status" value="1"/>
</dbReference>
<organism evidence="3 4">
    <name type="scientific">Hydrogenophaga palleronii</name>
    <dbReference type="NCBI Taxonomy" id="65655"/>
    <lineage>
        <taxon>Bacteria</taxon>
        <taxon>Pseudomonadati</taxon>
        <taxon>Pseudomonadota</taxon>
        <taxon>Betaproteobacteria</taxon>
        <taxon>Burkholderiales</taxon>
        <taxon>Comamonadaceae</taxon>
        <taxon>Hydrogenophaga</taxon>
    </lineage>
</organism>
<evidence type="ECO:0000259" key="2">
    <source>
        <dbReference type="PROSITE" id="PS50110"/>
    </source>
</evidence>
<proteinExistence type="predicted"/>
<dbReference type="Pfam" id="PF00072">
    <property type="entry name" value="Response_reg"/>
    <property type="match status" value="1"/>
</dbReference>
<feature type="domain" description="Response regulatory" evidence="2">
    <location>
        <begin position="6"/>
        <end position="128"/>
    </location>
</feature>
<gene>
    <name evidence="3" type="ORF">J2W49_000799</name>
</gene>
<sequence>MTTPTRFILIDDNEADNVFHEIMIRRAGFDGELLIYEDASEALAFLQKDSLITPTCIFLDINMPLMDGFEFARNAAHLLSGKTTVRLMMLTSSDAPQDRKIASEMPLIQDFITKPLTVQKVRDLLMGD</sequence>
<comment type="caution">
    <text evidence="3">The sequence shown here is derived from an EMBL/GenBank/DDBJ whole genome shotgun (WGS) entry which is preliminary data.</text>
</comment>
<dbReference type="SMART" id="SM00448">
    <property type="entry name" value="REC"/>
    <property type="match status" value="1"/>
</dbReference>
<dbReference type="RefSeq" id="WP_310311800.1">
    <property type="nucleotide sequence ID" value="NZ_JAVDWU010000001.1"/>
</dbReference>
<dbReference type="PANTHER" id="PTHR44520:SF2">
    <property type="entry name" value="RESPONSE REGULATOR RCP1"/>
    <property type="match status" value="1"/>
</dbReference>
<dbReference type="InterPro" id="IPR011006">
    <property type="entry name" value="CheY-like_superfamily"/>
</dbReference>
<accession>A0ABU1WHY1</accession>
<protein>
    <submittedName>
        <fullName evidence="3">CheY-like chemotaxis protein</fullName>
    </submittedName>
</protein>
<dbReference type="Proteomes" id="UP001265700">
    <property type="component" value="Unassembled WGS sequence"/>
</dbReference>
<dbReference type="PANTHER" id="PTHR44520">
    <property type="entry name" value="RESPONSE REGULATOR RCP1-RELATED"/>
    <property type="match status" value="1"/>
</dbReference>
<dbReference type="PROSITE" id="PS50110">
    <property type="entry name" value="RESPONSE_REGULATORY"/>
    <property type="match status" value="1"/>
</dbReference>
<evidence type="ECO:0000313" key="3">
    <source>
        <dbReference type="EMBL" id="MDR7148871.1"/>
    </source>
</evidence>
<dbReference type="EMBL" id="JAVDWU010000001">
    <property type="protein sequence ID" value="MDR7148871.1"/>
    <property type="molecule type" value="Genomic_DNA"/>
</dbReference>